<comment type="caution">
    <text evidence="2">The sequence shown here is derived from an EMBL/GenBank/DDBJ whole genome shotgun (WGS) entry which is preliminary data.</text>
</comment>
<organism evidence="2 3">
    <name type="scientific">Lithospermum erythrorhizon</name>
    <name type="common">Purple gromwell</name>
    <name type="synonym">Lithospermum officinale var. erythrorhizon</name>
    <dbReference type="NCBI Taxonomy" id="34254"/>
    <lineage>
        <taxon>Eukaryota</taxon>
        <taxon>Viridiplantae</taxon>
        <taxon>Streptophyta</taxon>
        <taxon>Embryophyta</taxon>
        <taxon>Tracheophyta</taxon>
        <taxon>Spermatophyta</taxon>
        <taxon>Magnoliopsida</taxon>
        <taxon>eudicotyledons</taxon>
        <taxon>Gunneridae</taxon>
        <taxon>Pentapetalae</taxon>
        <taxon>asterids</taxon>
        <taxon>lamiids</taxon>
        <taxon>Boraginales</taxon>
        <taxon>Boraginaceae</taxon>
        <taxon>Boraginoideae</taxon>
        <taxon>Lithospermeae</taxon>
        <taxon>Lithospermum</taxon>
    </lineage>
</organism>
<sequence length="116" mass="11982">MNPKPNPQFLKLPRQNPHNGSRIPQIFLQLQMVGVGNLEILPLVSIVCPIEGCTISVNLSGSINVGQNAAVVASTVIFSATSLTMEPNSLINTTALGGSPPSQSTGTPVNYEGAGG</sequence>
<dbReference type="PANTHER" id="PTHR31513:SF2">
    <property type="entry name" value="MRAZ"/>
    <property type="match status" value="1"/>
</dbReference>
<accession>A0AAV3PPK0</accession>
<name>A0AAV3PPK0_LITER</name>
<evidence type="ECO:0000256" key="1">
    <source>
        <dbReference type="SAM" id="MobiDB-lite"/>
    </source>
</evidence>
<gene>
    <name evidence="2" type="ORF">LIER_43189</name>
</gene>
<evidence type="ECO:0000313" key="3">
    <source>
        <dbReference type="Proteomes" id="UP001454036"/>
    </source>
</evidence>
<dbReference type="PANTHER" id="PTHR31513">
    <property type="entry name" value="EPHRIN TYPE-B RECEPTOR"/>
    <property type="match status" value="1"/>
</dbReference>
<dbReference type="Proteomes" id="UP001454036">
    <property type="component" value="Unassembled WGS sequence"/>
</dbReference>
<protein>
    <submittedName>
        <fullName evidence="2">Uncharacterized protein</fullName>
    </submittedName>
</protein>
<keyword evidence="3" id="KW-1185">Reference proteome</keyword>
<feature type="region of interest" description="Disordered" evidence="1">
    <location>
        <begin position="92"/>
        <end position="116"/>
    </location>
</feature>
<reference evidence="2 3" key="1">
    <citation type="submission" date="2024-01" db="EMBL/GenBank/DDBJ databases">
        <title>The complete chloroplast genome sequence of Lithospermum erythrorhizon: insights into the phylogenetic relationship among Boraginaceae species and the maternal lineages of purple gromwells.</title>
        <authorList>
            <person name="Okada T."/>
            <person name="Watanabe K."/>
        </authorList>
    </citation>
    <scope>NUCLEOTIDE SEQUENCE [LARGE SCALE GENOMIC DNA]</scope>
</reference>
<evidence type="ECO:0000313" key="2">
    <source>
        <dbReference type="EMBL" id="GAA0152646.1"/>
    </source>
</evidence>
<dbReference type="AlphaFoldDB" id="A0AAV3PPK0"/>
<feature type="compositionally biased region" description="Polar residues" evidence="1">
    <location>
        <begin position="92"/>
        <end position="108"/>
    </location>
</feature>
<proteinExistence type="predicted"/>
<dbReference type="EMBL" id="BAABME010033360">
    <property type="protein sequence ID" value="GAA0152646.1"/>
    <property type="molecule type" value="Genomic_DNA"/>
</dbReference>